<accession>A0A0A6VE15</accession>
<name>A0A0A6VE15_9BACI</name>
<dbReference type="EMBL" id="JRUN01000004">
    <property type="protein sequence ID" value="KHD86530.1"/>
    <property type="molecule type" value="Genomic_DNA"/>
</dbReference>
<keyword evidence="4 13" id="KW-0645">Protease</keyword>
<dbReference type="RefSeq" id="WP_025727869.1">
    <property type="nucleotide sequence ID" value="NZ_JAAIWK010000007.1"/>
</dbReference>
<feature type="transmembrane region" description="Helical" evidence="11">
    <location>
        <begin position="392"/>
        <end position="411"/>
    </location>
</feature>
<dbReference type="Proteomes" id="UP000476934">
    <property type="component" value="Unassembled WGS sequence"/>
</dbReference>
<dbReference type="NCBIfam" id="TIGR00054">
    <property type="entry name" value="RIP metalloprotease RseP"/>
    <property type="match status" value="1"/>
</dbReference>
<feature type="transmembrane region" description="Helical" evidence="11">
    <location>
        <begin position="349"/>
        <end position="371"/>
    </location>
</feature>
<keyword evidence="10 11" id="KW-0472">Membrane</keyword>
<comment type="cofactor">
    <cofactor evidence="1 11">
        <name>Zn(2+)</name>
        <dbReference type="ChEBI" id="CHEBI:29105"/>
    </cofactor>
</comment>
<keyword evidence="5 11" id="KW-0812">Transmembrane</keyword>
<dbReference type="InterPro" id="IPR001478">
    <property type="entry name" value="PDZ"/>
</dbReference>
<dbReference type="MEROPS" id="M50.011"/>
<evidence type="ECO:0000259" key="12">
    <source>
        <dbReference type="PROSITE" id="PS50106"/>
    </source>
</evidence>
<comment type="caution">
    <text evidence="13">The sequence shown here is derived from an EMBL/GenBank/DDBJ whole genome shotgun (WGS) entry which is preliminary data.</text>
</comment>
<gene>
    <name evidence="14" type="primary">rseP</name>
    <name evidence="14" type="ORF">G4D61_06640</name>
    <name evidence="13" type="ORF">NG54_02490</name>
</gene>
<dbReference type="InterPro" id="IPR041489">
    <property type="entry name" value="PDZ_6"/>
</dbReference>
<keyword evidence="7 11" id="KW-0862">Zinc</keyword>
<dbReference type="GO" id="GO:0006508">
    <property type="term" value="P:proteolysis"/>
    <property type="evidence" value="ECO:0007669"/>
    <property type="project" value="UniProtKB-KW"/>
</dbReference>
<evidence type="ECO:0000313" key="14">
    <source>
        <dbReference type="EMBL" id="NEY19647.1"/>
    </source>
</evidence>
<reference evidence="14 16" key="2">
    <citation type="submission" date="2020-02" db="EMBL/GenBank/DDBJ databases">
        <authorList>
            <person name="Feng H."/>
        </authorList>
    </citation>
    <scope>NUCLEOTIDE SEQUENCE [LARGE SCALE GENOMIC DNA]</scope>
    <source>
        <strain evidence="14 16">Gsoil 114</strain>
    </source>
</reference>
<dbReference type="Gene3D" id="2.30.42.10">
    <property type="match status" value="1"/>
</dbReference>
<dbReference type="CDD" id="cd23081">
    <property type="entry name" value="cpPDZ_EcRseP-like"/>
    <property type="match status" value="1"/>
</dbReference>
<evidence type="ECO:0000256" key="10">
    <source>
        <dbReference type="ARBA" id="ARBA00023136"/>
    </source>
</evidence>
<evidence type="ECO:0000313" key="16">
    <source>
        <dbReference type="Proteomes" id="UP000476934"/>
    </source>
</evidence>
<evidence type="ECO:0000256" key="5">
    <source>
        <dbReference type="ARBA" id="ARBA00022692"/>
    </source>
</evidence>
<protein>
    <recommendedName>
        <fullName evidence="11">Zinc metalloprotease</fullName>
        <ecNumber evidence="11">3.4.24.-</ecNumber>
    </recommendedName>
</protein>
<dbReference type="SUPFAM" id="SSF50156">
    <property type="entry name" value="PDZ domain-like"/>
    <property type="match status" value="1"/>
</dbReference>
<dbReference type="EC" id="3.4.24.-" evidence="11"/>
<keyword evidence="6 11" id="KW-0378">Hydrolase</keyword>
<evidence type="ECO:0000256" key="6">
    <source>
        <dbReference type="ARBA" id="ARBA00022801"/>
    </source>
</evidence>
<dbReference type="Pfam" id="PF17820">
    <property type="entry name" value="PDZ_6"/>
    <property type="match status" value="1"/>
</dbReference>
<feature type="transmembrane region" description="Helical" evidence="11">
    <location>
        <begin position="6"/>
        <end position="25"/>
    </location>
</feature>
<dbReference type="GO" id="GO:0016020">
    <property type="term" value="C:membrane"/>
    <property type="evidence" value="ECO:0007669"/>
    <property type="project" value="UniProtKB-SubCell"/>
</dbReference>
<organism evidence="13 15">
    <name type="scientific">Heyndrickxia ginsengihumi</name>
    <dbReference type="NCBI Taxonomy" id="363870"/>
    <lineage>
        <taxon>Bacteria</taxon>
        <taxon>Bacillati</taxon>
        <taxon>Bacillota</taxon>
        <taxon>Bacilli</taxon>
        <taxon>Bacillales</taxon>
        <taxon>Bacillaceae</taxon>
        <taxon>Heyndrickxia</taxon>
    </lineage>
</organism>
<dbReference type="STRING" id="363870.NG54_02490"/>
<evidence type="ECO:0000256" key="1">
    <source>
        <dbReference type="ARBA" id="ARBA00001947"/>
    </source>
</evidence>
<evidence type="ECO:0000256" key="7">
    <source>
        <dbReference type="ARBA" id="ARBA00022833"/>
    </source>
</evidence>
<keyword evidence="9 11" id="KW-0482">Metalloprotease</keyword>
<dbReference type="SMART" id="SM00228">
    <property type="entry name" value="PDZ"/>
    <property type="match status" value="1"/>
</dbReference>
<dbReference type="Proteomes" id="UP000030588">
    <property type="component" value="Unassembled WGS sequence"/>
</dbReference>
<reference evidence="13 15" key="1">
    <citation type="submission" date="2014-10" db="EMBL/GenBank/DDBJ databases">
        <title>Draft genome of phytase producing Bacillus ginsengihumi strain M2.11.</title>
        <authorList>
            <person name="Toymentseva A."/>
            <person name="Boulygina E.A."/>
            <person name="Kazakov S.V."/>
            <person name="Kayumov I."/>
            <person name="Suleimanova A.D."/>
            <person name="Mardanova A.M."/>
            <person name="Maria S.N."/>
            <person name="Sergey M.Y."/>
            <person name="Sharipova M.R."/>
        </authorList>
    </citation>
    <scope>NUCLEOTIDE SEQUENCE [LARGE SCALE GENOMIC DNA]</scope>
    <source>
        <strain evidence="13 15">M2.11</strain>
    </source>
</reference>
<dbReference type="AlphaFoldDB" id="A0A0A6VE15"/>
<dbReference type="GO" id="GO:0046872">
    <property type="term" value="F:metal ion binding"/>
    <property type="evidence" value="ECO:0007669"/>
    <property type="project" value="UniProtKB-KW"/>
</dbReference>
<dbReference type="Pfam" id="PF02163">
    <property type="entry name" value="Peptidase_M50"/>
    <property type="match status" value="1"/>
</dbReference>
<keyword evidence="11" id="KW-0479">Metal-binding</keyword>
<dbReference type="OrthoDB" id="9782003at2"/>
<evidence type="ECO:0000256" key="3">
    <source>
        <dbReference type="ARBA" id="ARBA00007931"/>
    </source>
</evidence>
<evidence type="ECO:0000256" key="2">
    <source>
        <dbReference type="ARBA" id="ARBA00004141"/>
    </source>
</evidence>
<keyword evidence="16" id="KW-1185">Reference proteome</keyword>
<dbReference type="CDD" id="cd06163">
    <property type="entry name" value="S2P-M50_PDZ_RseP-like"/>
    <property type="match status" value="1"/>
</dbReference>
<keyword evidence="8 11" id="KW-1133">Transmembrane helix</keyword>
<evidence type="ECO:0000313" key="15">
    <source>
        <dbReference type="Proteomes" id="UP000030588"/>
    </source>
</evidence>
<evidence type="ECO:0000256" key="11">
    <source>
        <dbReference type="RuleBase" id="RU362031"/>
    </source>
</evidence>
<evidence type="ECO:0000256" key="9">
    <source>
        <dbReference type="ARBA" id="ARBA00023049"/>
    </source>
</evidence>
<dbReference type="EMBL" id="JAAIWK010000007">
    <property type="protein sequence ID" value="NEY19647.1"/>
    <property type="molecule type" value="Genomic_DNA"/>
</dbReference>
<dbReference type="PANTHER" id="PTHR42837:SF2">
    <property type="entry name" value="MEMBRANE METALLOPROTEASE ARASP2, CHLOROPLASTIC-RELATED"/>
    <property type="match status" value="1"/>
</dbReference>
<dbReference type="PANTHER" id="PTHR42837">
    <property type="entry name" value="REGULATOR OF SIGMA-E PROTEASE RSEP"/>
    <property type="match status" value="1"/>
</dbReference>
<comment type="similarity">
    <text evidence="3 11">Belongs to the peptidase M50B family.</text>
</comment>
<reference evidence="14 16" key="3">
    <citation type="submission" date="2020-03" db="EMBL/GenBank/DDBJ databases">
        <title>Bacillus aquiflavi sp. nov., isolated from yellow water of strong flavor Chinese baijiu in Yibin region of China.</title>
        <authorList>
            <person name="Xie J."/>
        </authorList>
    </citation>
    <scope>NUCLEOTIDE SEQUENCE [LARGE SCALE GENOMIC DNA]</scope>
    <source>
        <strain evidence="14 16">Gsoil 114</strain>
    </source>
</reference>
<proteinExistence type="inferred from homology"/>
<feature type="transmembrane region" description="Helical" evidence="11">
    <location>
        <begin position="170"/>
        <end position="194"/>
    </location>
</feature>
<feature type="domain" description="PDZ" evidence="12">
    <location>
        <begin position="196"/>
        <end position="269"/>
    </location>
</feature>
<dbReference type="GO" id="GO:0004222">
    <property type="term" value="F:metalloendopeptidase activity"/>
    <property type="evidence" value="ECO:0007669"/>
    <property type="project" value="InterPro"/>
</dbReference>
<sequence>MTTVIAFIIIFGSLVIFHEAGHFFVAKRAGILCREFAIGFGPKILSFKKNETQYTVRLLPLGGYVRMAGEDPEMTELKPGQRVGLILNSNEEVEKIIVNGKDRYPNIRMIEIESTDLERKLFIRGYEDSDDETPQTFKVKRNAVFVENNTETQIAPWDRQFASKSLGKRALTIFAGPLMNFVLAIIAFTLFAVIEGVPVSDPVLGTVVKDGAAAQAGLQKGDMVISIDGSEISTWNDIVEVIQKHPDEKIVFTVERNNKTLEIPVTPKKVKVDNKEIGRIGVNSPVDHSPIKVATYGVVQTYQWTIEILRLLGHIITGGFSIDMLSGPAGIYKSTETVAKSGILNLFKWAGLLSINIGIMNLLPLPALDGGRLLFFGIEALRGKPIDRQKESVVHFIGFALLMLLMIIVTWNDIQRFFL</sequence>
<dbReference type="InterPro" id="IPR008915">
    <property type="entry name" value="Peptidase_M50"/>
</dbReference>
<dbReference type="PROSITE" id="PS50106">
    <property type="entry name" value="PDZ"/>
    <property type="match status" value="1"/>
</dbReference>
<evidence type="ECO:0000256" key="8">
    <source>
        <dbReference type="ARBA" id="ARBA00022989"/>
    </source>
</evidence>
<evidence type="ECO:0000313" key="13">
    <source>
        <dbReference type="EMBL" id="KHD86530.1"/>
    </source>
</evidence>
<evidence type="ECO:0000256" key="4">
    <source>
        <dbReference type="ARBA" id="ARBA00022670"/>
    </source>
</evidence>
<comment type="subcellular location">
    <subcellularLocation>
        <location evidence="2">Membrane</location>
        <topology evidence="2">Multi-pass membrane protein</topology>
    </subcellularLocation>
</comment>
<dbReference type="InterPro" id="IPR004387">
    <property type="entry name" value="Pept_M50_Zn"/>
</dbReference>
<dbReference type="InterPro" id="IPR036034">
    <property type="entry name" value="PDZ_sf"/>
</dbReference>